<accession>A0A0S2TH00</accession>
<reference evidence="1" key="1">
    <citation type="submission" date="2015-10" db="EMBL/GenBank/DDBJ databases">
        <title>Description of Candidatus Tenderia electrophaga gen. nov, sp. nov., an Uncultivated Electroautotroph from a Biocathode Enrichment.</title>
        <authorList>
            <person name="Eddie B.J."/>
            <person name="Malanoski A.P."/>
            <person name="Wang Z."/>
            <person name="Hall R.J."/>
            <person name="Oh S.D."/>
            <person name="Heiner C."/>
            <person name="Lin B."/>
            <person name="Strycharz-Glaven S.M."/>
        </authorList>
    </citation>
    <scope>NUCLEOTIDE SEQUENCE [LARGE SCALE GENOMIC DNA]</scope>
    <source>
        <strain evidence="1">NRL1</strain>
    </source>
</reference>
<dbReference type="AlphaFoldDB" id="A0A0S2TH00"/>
<keyword evidence="2" id="KW-1185">Reference proteome</keyword>
<gene>
    <name evidence="1" type="ORF">Tel_15000</name>
</gene>
<dbReference type="Proteomes" id="UP000055136">
    <property type="component" value="Chromosome"/>
</dbReference>
<protein>
    <submittedName>
        <fullName evidence="1">Uncharacterized protein</fullName>
    </submittedName>
</protein>
<proteinExistence type="predicted"/>
<sequence>MKNLLLPLLISLLPACGDSIGHHERILRDDLVQVKYSDGISLLEAKYIADAYLYLHGGRIGKAPHVKVRDGGAVWLCDIYGGRAISPERADSPPVTVDKKTGHVNWAEGPELSRVELPLIR</sequence>
<dbReference type="KEGG" id="tee:Tel_15000"/>
<evidence type="ECO:0000313" key="1">
    <source>
        <dbReference type="EMBL" id="ALP54349.1"/>
    </source>
</evidence>
<dbReference type="EMBL" id="CP013099">
    <property type="protein sequence ID" value="ALP54349.1"/>
    <property type="molecule type" value="Genomic_DNA"/>
</dbReference>
<name>A0A0S2TH00_9GAMM</name>
<evidence type="ECO:0000313" key="2">
    <source>
        <dbReference type="Proteomes" id="UP000055136"/>
    </source>
</evidence>
<organism evidence="1 2">
    <name type="scientific">Candidatus Tenderia electrophaga</name>
    <dbReference type="NCBI Taxonomy" id="1748243"/>
    <lineage>
        <taxon>Bacteria</taxon>
        <taxon>Pseudomonadati</taxon>
        <taxon>Pseudomonadota</taxon>
        <taxon>Gammaproteobacteria</taxon>
        <taxon>Candidatus Tenderiales</taxon>
        <taxon>Candidatus Tenderiaceae</taxon>
        <taxon>Candidatus Tenderia</taxon>
    </lineage>
</organism>